<feature type="region of interest" description="Disordered" evidence="18">
    <location>
        <begin position="1221"/>
        <end position="1267"/>
    </location>
</feature>
<keyword evidence="22" id="KW-1185">Reference proteome</keyword>
<proteinExistence type="inferred from homology"/>
<feature type="compositionally biased region" description="Basic and acidic residues" evidence="18">
    <location>
        <begin position="180"/>
        <end position="190"/>
    </location>
</feature>
<comment type="subunit">
    <text evidence="15">Forms a heterodimer with SLX1A/GIYD1. Interacts with ERCC4/XPF; catalytic subunit of the ERCC4-ERCC1 endonuclease. Interacts with MUS81; catalytic subunit of the MUS81-EME1 endonuclease. Interacts with MSH2; component of the MSH2-MSH3 mismatch repair complex. Interacts with TERF2-TERF2IP. Interacts with PLK1 and SLX4IP.</text>
</comment>
<dbReference type="GO" id="GO:0008270">
    <property type="term" value="F:zinc ion binding"/>
    <property type="evidence" value="ECO:0007669"/>
    <property type="project" value="UniProtKB-KW"/>
</dbReference>
<feature type="region of interest" description="Disordered" evidence="18">
    <location>
        <begin position="1554"/>
        <end position="1578"/>
    </location>
</feature>
<feature type="compositionally biased region" description="Polar residues" evidence="18">
    <location>
        <begin position="1221"/>
        <end position="1245"/>
    </location>
</feature>
<keyword evidence="11" id="KW-0233">DNA recombination</keyword>
<dbReference type="PROSITE" id="PS51908">
    <property type="entry name" value="ZF_UBZ4"/>
    <property type="match status" value="1"/>
</dbReference>
<feature type="region of interest" description="Disordered" evidence="18">
    <location>
        <begin position="539"/>
        <end position="568"/>
    </location>
</feature>
<keyword evidence="10" id="KW-0832">Ubl conjugation</keyword>
<evidence type="ECO:0000256" key="12">
    <source>
        <dbReference type="ARBA" id="ARBA00023204"/>
    </source>
</evidence>
<feature type="compositionally biased region" description="Polar residues" evidence="18">
    <location>
        <begin position="910"/>
        <end position="925"/>
    </location>
</feature>
<keyword evidence="6" id="KW-0677">Repeat</keyword>
<keyword evidence="12 17" id="KW-0234">DNA repair</keyword>
<evidence type="ECO:0000256" key="7">
    <source>
        <dbReference type="ARBA" id="ARBA00022763"/>
    </source>
</evidence>
<dbReference type="Ensembl" id="ENSACUT00000001144.1">
    <property type="protein sequence ID" value="ENSACUP00000001062.1"/>
    <property type="gene ID" value="ENSACUG00000000803.1"/>
</dbReference>
<dbReference type="GO" id="GO:0000712">
    <property type="term" value="P:resolution of meiotic recombination intermediates"/>
    <property type="evidence" value="ECO:0007669"/>
    <property type="project" value="TreeGrafter"/>
</dbReference>
<sequence length="1873" mass="206466">MDEQDNDFKELWANLLGRAKKKAGDAESAKRAQNRSKSTATRSKVRRGKAAAKSQNHHHLPAAKETNLPQDFSLKEQTLVHKEDSDTVACSSGETVQGDGKRSPLPASQLSTVTSECSQRTLTVNTLNGCSQTTLSFHPATQPGTCSSPTSKIPLLAGSKMRVAELVVERMQQFKRVAPEQLKHGTDDSLPKSVASGDFPDEIQEQNPPENDAHQLPSMEHDGALALALQQETKEEALASLEDAGLFFCQICQKDLSAMNTTRREQHVNRCLDEMEEAQMSASSRPLVPECPICGKQFQTSQSRVSHLKRCAVEMDVPPKLLLQAVQLQVSTLGDAPLQCPSNQPNRSKRKGSSKEDSKKMQKRAKMETKDEDLLVAMAMSRSLLEQEKQEQAKSVTNVKPVAAFPIKWKPGSEKKRRKRGPTAPPPLLLQDPEKARKRIQERVAMLLAEEVEFPPTPQLPTSRILEDESGKATWLLPLSKAKECFLWNISALTGHYDLESFYAAALTPPIVPWKPVQNHKPENLLPCVESDQPKASQKIQPDLSSHEPTCTEVAGQPSDESKSGCEVEGQFLSHSQKDVQTLQDLVELAREGLTLTQWNLDVDHVQAAEQAEVTSSDASHSGFVPPSKEKGLLMSSCKKSSLRLLAEDFSAMVNNPHLSDVQFQVDCGEVLYAHMFVLYARCPQAVQAVHSQGFLVEEDGTAQTHRVLLSDVTAEAVCAFLRYLYAADANIPAGVLPQVGALAARFGVRELMAKCENNTGESQVSSGVDSEDDHISVRDDKDCEDRAENFQDLLKSVWVGEDEEEVAMLNPECQKEDDDGVGEQELEEIYEFAATQRRMVQDETEVSEGTDCSVCSDTEAAQGTNQRTEEEEVKRSESASISNSFKDLRDDNDVERSKCDSSAQEEKMQNINRCKSVNDPQTTFVPHHSEPQKWDIASHGATANEGETVRRCEDMKDSESSRVSHDEADPCGKQFPSFHSDTDINESYECLFSASQGDYCEPPSMKEVIKESGKAPSEKHVDVNDSVLYSKSQKDLSPCRNVFYGSPPKPYVPLFPAVSSSPASPKSERKFAREHVSTPKQNKMEESFPSDEMHFQKANELDTVSRNENTISPTEFPHIALNKHTSVVIRTENAAAQRNKEGDVIVLSSDDEMELQDKKLSESGSALKKREIPGQLMCTDIEEGPEIPTPEHNSAVAETEQRSTQVSCGITDTVHISNDVKTSTELPLSRQTNACTESKQSPSLSPEKRLGHEMSSGTDSSWLVPDTPALNRSRSFSTQTHVTSINSLKSLGSKLSPKNLATDNSNHEMTGNLIEVHETTVSDKHLPMENSFSEKSLPSSPAAGSFFKNSPLVSPVDPVLLSPGHTNIKRKCAKISFLSKSMPLCHEQSMEDRRNTSVIEVEDSEKEISLPSLSSSVLLCDEPPIPVDDCWYVEYLSPVRGSSQDSSQVSCAKSSTASSARPGSWHDQWESLVHAQEIKGSTPLRGSPVGRRTTLLCLEKSPIEACSSTGCRPSDLNSKLWDDWNGEEEAESPEMLPLSQRLPAVAGAIQTDPVKTPEPSCQENNKPPSTPVTPMPAYSIMETPQLKKELSRFGVRALPKRQMVLKLKEIFQYTHRDVDSDFEDEIPSSQPPQQKSPAKRSRQSKAKGPAGGKRASASRAAGRRKRVATASSVLPVGRADDDLVGSCESGCAAPKEGTEMTHPPEGAKEQKRSSASPERWSLAADGEEPMLMASQESAVSSVDGSDISFGSQRSFMNGFEACAFASEEEEEELPASQAAAREEDKLEAVRCYIRSNTALYNKILFYEPIELAELHTELKQNGIKISKAKLLDFLDAHCITFTTARARKEKEQKRKGNKKQRRRYRMKPTPPS</sequence>
<dbReference type="Pfam" id="PF09494">
    <property type="entry name" value="Slx4"/>
    <property type="match status" value="1"/>
</dbReference>
<feature type="compositionally biased region" description="Basic residues" evidence="18">
    <location>
        <begin position="1856"/>
        <end position="1867"/>
    </location>
</feature>
<feature type="region of interest" description="Disordered" evidence="18">
    <location>
        <begin position="1847"/>
        <end position="1873"/>
    </location>
</feature>
<keyword evidence="9" id="KW-0862">Zinc</keyword>
<evidence type="ECO:0000259" key="19">
    <source>
        <dbReference type="PROSITE" id="PS50097"/>
    </source>
</evidence>
<evidence type="ECO:0000259" key="20">
    <source>
        <dbReference type="PROSITE" id="PS51908"/>
    </source>
</evidence>
<feature type="compositionally biased region" description="Polar residues" evidence="18">
    <location>
        <begin position="854"/>
        <end position="867"/>
    </location>
</feature>
<feature type="compositionally biased region" description="Basic and acidic residues" evidence="18">
    <location>
        <begin position="948"/>
        <end position="971"/>
    </location>
</feature>
<accession>A0A663LPT6</accession>
<evidence type="ECO:0000256" key="15">
    <source>
        <dbReference type="ARBA" id="ARBA00064578"/>
    </source>
</evidence>
<keyword evidence="7 17" id="KW-0227">DNA damage</keyword>
<feature type="domain" description="UBZ4-type" evidence="20">
    <location>
        <begin position="246"/>
        <end position="276"/>
    </location>
</feature>
<dbReference type="RefSeq" id="XP_026714440.1">
    <property type="nucleotide sequence ID" value="XM_026858639.1"/>
</dbReference>
<dbReference type="Pfam" id="PF00651">
    <property type="entry name" value="BTB"/>
    <property type="match status" value="1"/>
</dbReference>
<feature type="compositionally biased region" description="Low complexity" evidence="18">
    <location>
        <begin position="1628"/>
        <end position="1637"/>
    </location>
</feature>
<keyword evidence="4" id="KW-0597">Phosphoprotein</keyword>
<feature type="region of interest" description="Disordered" evidence="18">
    <location>
        <begin position="83"/>
        <end position="108"/>
    </location>
</feature>
<evidence type="ECO:0000256" key="14">
    <source>
        <dbReference type="ARBA" id="ARBA00029496"/>
    </source>
</evidence>
<dbReference type="FunFam" id="3.30.710.10:FF:000116">
    <property type="entry name" value="SLX4 structure-specific endonuclease subunit"/>
    <property type="match status" value="1"/>
</dbReference>
<dbReference type="Gene3D" id="3.30.710.10">
    <property type="entry name" value="Potassium Channel Kv1.1, Chain A"/>
    <property type="match status" value="1"/>
</dbReference>
<feature type="compositionally biased region" description="Basic and acidic residues" evidence="18">
    <location>
        <begin position="353"/>
        <end position="371"/>
    </location>
</feature>
<feature type="region of interest" description="Disordered" evidence="18">
    <location>
        <begin position="1060"/>
        <end position="1093"/>
    </location>
</feature>
<evidence type="ECO:0000256" key="10">
    <source>
        <dbReference type="ARBA" id="ARBA00022843"/>
    </source>
</evidence>
<reference evidence="21" key="2">
    <citation type="submission" date="2025-09" db="UniProtKB">
        <authorList>
            <consortium name="Ensembl"/>
        </authorList>
    </citation>
    <scope>IDENTIFICATION</scope>
</reference>
<dbReference type="CTD" id="84464"/>
<dbReference type="InterPro" id="IPR011333">
    <property type="entry name" value="SKP1/BTB/POZ_sf"/>
</dbReference>
<feature type="region of interest" description="Disordered" evidence="18">
    <location>
        <begin position="407"/>
        <end position="430"/>
    </location>
</feature>
<feature type="region of interest" description="Disordered" evidence="18">
    <location>
        <begin position="1442"/>
        <end position="1465"/>
    </location>
</feature>
<dbReference type="PROSITE" id="PS50097">
    <property type="entry name" value="BTB"/>
    <property type="match status" value="1"/>
</dbReference>
<feature type="region of interest" description="Disordered" evidence="18">
    <location>
        <begin position="335"/>
        <end position="371"/>
    </location>
</feature>
<evidence type="ECO:0000256" key="13">
    <source>
        <dbReference type="ARBA" id="ARBA00023242"/>
    </source>
</evidence>
<feature type="compositionally biased region" description="Polar residues" evidence="18">
    <location>
        <begin position="1442"/>
        <end position="1462"/>
    </location>
</feature>
<name>A0A663LPT6_ATHCN</name>
<dbReference type="PANTHER" id="PTHR21541:SF3">
    <property type="entry name" value="STRUCTURE-SPECIFIC ENDONUCLEASE SUBUNIT SLX4"/>
    <property type="match status" value="1"/>
</dbReference>
<keyword evidence="5" id="KW-0479">Metal-binding</keyword>
<keyword evidence="3" id="KW-1017">Isopeptide bond</keyword>
<feature type="compositionally biased region" description="Low complexity" evidence="18">
    <location>
        <begin position="1647"/>
        <end position="1661"/>
    </location>
</feature>
<feature type="region of interest" description="Disordered" evidence="18">
    <location>
        <begin position="845"/>
        <end position="979"/>
    </location>
</feature>
<dbReference type="GO" id="GO:0006281">
    <property type="term" value="P:DNA repair"/>
    <property type="evidence" value="ECO:0007669"/>
    <property type="project" value="UniProtKB-KW"/>
</dbReference>
<evidence type="ECO:0000313" key="22">
    <source>
        <dbReference type="Proteomes" id="UP000472269"/>
    </source>
</evidence>
<evidence type="ECO:0000256" key="18">
    <source>
        <dbReference type="SAM" id="MobiDB-lite"/>
    </source>
</evidence>
<evidence type="ECO:0000256" key="17">
    <source>
        <dbReference type="PROSITE-ProRule" id="PRU01256"/>
    </source>
</evidence>
<dbReference type="GO" id="GO:0090656">
    <property type="term" value="P:t-circle formation"/>
    <property type="evidence" value="ECO:0007669"/>
    <property type="project" value="UniProtKB-ARBA"/>
</dbReference>
<dbReference type="CDD" id="cd18288">
    <property type="entry name" value="BTB_POZ_BTBD12_SLX4"/>
    <property type="match status" value="1"/>
</dbReference>
<evidence type="ECO:0000256" key="1">
    <source>
        <dbReference type="ARBA" id="ARBA00004123"/>
    </source>
</evidence>
<feature type="compositionally biased region" description="Basic residues" evidence="18">
    <location>
        <begin position="43"/>
        <end position="61"/>
    </location>
</feature>
<keyword evidence="8 17" id="KW-0863">Zinc-finger</keyword>
<dbReference type="OMA" id="TKGPRHQ"/>
<feature type="compositionally biased region" description="Polar residues" evidence="18">
    <location>
        <begin position="539"/>
        <end position="549"/>
    </location>
</feature>
<feature type="compositionally biased region" description="Basic and acidic residues" evidence="18">
    <location>
        <begin position="1067"/>
        <end position="1093"/>
    </location>
</feature>
<keyword evidence="13" id="KW-0539">Nucleus</keyword>
<dbReference type="InterPro" id="IPR018574">
    <property type="entry name" value="Structure-sp_endonuc_su_Slx4"/>
</dbReference>
<feature type="region of interest" description="Disordered" evidence="18">
    <location>
        <begin position="1183"/>
        <end position="1207"/>
    </location>
</feature>
<evidence type="ECO:0000256" key="11">
    <source>
        <dbReference type="ARBA" id="ARBA00023172"/>
    </source>
</evidence>
<organism evidence="21 22">
    <name type="scientific">Athene cunicularia</name>
    <name type="common">Burrowing owl</name>
    <name type="synonym">Speotyto cunicularia</name>
    <dbReference type="NCBI Taxonomy" id="194338"/>
    <lineage>
        <taxon>Eukaryota</taxon>
        <taxon>Metazoa</taxon>
        <taxon>Chordata</taxon>
        <taxon>Craniata</taxon>
        <taxon>Vertebrata</taxon>
        <taxon>Euteleostomi</taxon>
        <taxon>Archelosauria</taxon>
        <taxon>Archosauria</taxon>
        <taxon>Dinosauria</taxon>
        <taxon>Saurischia</taxon>
        <taxon>Theropoda</taxon>
        <taxon>Coelurosauria</taxon>
        <taxon>Aves</taxon>
        <taxon>Neognathae</taxon>
        <taxon>Neoaves</taxon>
        <taxon>Telluraves</taxon>
        <taxon>Strigiformes</taxon>
        <taxon>Strigidae</taxon>
        <taxon>Athene</taxon>
    </lineage>
</organism>
<dbReference type="SUPFAM" id="SSF54695">
    <property type="entry name" value="POZ domain"/>
    <property type="match status" value="1"/>
</dbReference>
<evidence type="ECO:0000256" key="16">
    <source>
        <dbReference type="ARBA" id="ARBA00076095"/>
    </source>
</evidence>
<feature type="domain" description="BTB" evidence="19">
    <location>
        <begin position="660"/>
        <end position="734"/>
    </location>
</feature>
<dbReference type="GeneID" id="113485485"/>
<reference evidence="21" key="1">
    <citation type="submission" date="2025-08" db="UniProtKB">
        <authorList>
            <consortium name="Ensembl"/>
        </authorList>
    </citation>
    <scope>IDENTIFICATION</scope>
</reference>
<evidence type="ECO:0000313" key="21">
    <source>
        <dbReference type="Ensembl" id="ENSACUP00000001062.1"/>
    </source>
</evidence>
<dbReference type="InterPro" id="IPR000210">
    <property type="entry name" value="BTB/POZ_dom"/>
</dbReference>
<dbReference type="GO" id="GO:0006260">
    <property type="term" value="P:DNA replication"/>
    <property type="evidence" value="ECO:0007669"/>
    <property type="project" value="InterPro"/>
</dbReference>
<evidence type="ECO:0000256" key="5">
    <source>
        <dbReference type="ARBA" id="ARBA00022723"/>
    </source>
</evidence>
<dbReference type="GO" id="GO:0032206">
    <property type="term" value="P:positive regulation of telomere maintenance"/>
    <property type="evidence" value="ECO:0007669"/>
    <property type="project" value="UniProtKB-ARBA"/>
</dbReference>
<protein>
    <recommendedName>
        <fullName evidence="14">Structure-specific endonuclease subunit SLX4</fullName>
    </recommendedName>
    <alternativeName>
        <fullName evidence="16">BTB/POZ domain-containing protein 12</fullName>
    </alternativeName>
</protein>
<feature type="region of interest" description="Disordered" evidence="18">
    <location>
        <begin position="180"/>
        <end position="217"/>
    </location>
</feature>
<dbReference type="CDD" id="cd22999">
    <property type="entry name" value="SAP_SLX4"/>
    <property type="match status" value="1"/>
</dbReference>
<dbReference type="GO" id="GO:0033557">
    <property type="term" value="C:Slx1-Slx4 complex"/>
    <property type="evidence" value="ECO:0007669"/>
    <property type="project" value="InterPro"/>
</dbReference>
<gene>
    <name evidence="21" type="primary">SLX4</name>
</gene>
<comment type="subcellular location">
    <subcellularLocation>
        <location evidence="1">Nucleus</location>
    </subcellularLocation>
</comment>
<dbReference type="PANTHER" id="PTHR21541">
    <property type="entry name" value="BTB POZ DOMAIN CONTAINING 12"/>
    <property type="match status" value="1"/>
</dbReference>
<dbReference type="Proteomes" id="UP000472269">
    <property type="component" value="Unplaced"/>
</dbReference>
<evidence type="ECO:0000256" key="4">
    <source>
        <dbReference type="ARBA" id="ARBA00022553"/>
    </source>
</evidence>
<evidence type="ECO:0000256" key="8">
    <source>
        <dbReference type="ARBA" id="ARBA00022771"/>
    </source>
</evidence>
<feature type="region of interest" description="Disordered" evidence="18">
    <location>
        <begin position="1622"/>
        <end position="1720"/>
    </location>
</feature>
<dbReference type="InterPro" id="IPR006642">
    <property type="entry name" value="Rad18_UBZ4"/>
</dbReference>
<evidence type="ECO:0000256" key="6">
    <source>
        <dbReference type="ARBA" id="ARBA00022737"/>
    </source>
</evidence>
<evidence type="ECO:0000256" key="3">
    <source>
        <dbReference type="ARBA" id="ARBA00022499"/>
    </source>
</evidence>
<dbReference type="GO" id="GO:0003677">
    <property type="term" value="F:DNA binding"/>
    <property type="evidence" value="ECO:0007669"/>
    <property type="project" value="InterPro"/>
</dbReference>
<evidence type="ECO:0000256" key="2">
    <source>
        <dbReference type="ARBA" id="ARBA00006661"/>
    </source>
</evidence>
<evidence type="ECO:0000256" key="9">
    <source>
        <dbReference type="ARBA" id="ARBA00022833"/>
    </source>
</evidence>
<dbReference type="SMART" id="SM00225">
    <property type="entry name" value="BTB"/>
    <property type="match status" value="1"/>
</dbReference>
<feature type="region of interest" description="Disordered" evidence="18">
    <location>
        <begin position="19"/>
        <end position="70"/>
    </location>
</feature>
<feature type="compositionally biased region" description="Basic and acidic residues" evidence="18">
    <location>
        <begin position="887"/>
        <end position="909"/>
    </location>
</feature>
<comment type="similarity">
    <text evidence="2">Belongs to the SLX4 family.</text>
</comment>